<reference evidence="7 8" key="1">
    <citation type="submission" date="2024-03" db="EMBL/GenBank/DDBJ databases">
        <title>Human intestinal bacterial collection.</title>
        <authorList>
            <person name="Pauvert C."/>
            <person name="Hitch T.C.A."/>
            <person name="Clavel T."/>
        </authorList>
    </citation>
    <scope>NUCLEOTIDE SEQUENCE [LARGE SCALE GENOMIC DNA]</scope>
    <source>
        <strain evidence="7 8">CLA-SR-H024</strain>
    </source>
</reference>
<keyword evidence="4" id="KW-0804">Transcription</keyword>
<dbReference type="Pfam" id="PF04542">
    <property type="entry name" value="Sigma70_r2"/>
    <property type="match status" value="1"/>
</dbReference>
<dbReference type="Pfam" id="PF08281">
    <property type="entry name" value="Sigma70_r4_2"/>
    <property type="match status" value="1"/>
</dbReference>
<evidence type="ECO:0000256" key="3">
    <source>
        <dbReference type="ARBA" id="ARBA00023082"/>
    </source>
</evidence>
<protein>
    <submittedName>
        <fullName evidence="7">RNA polymerase sigma factor</fullName>
    </submittedName>
</protein>
<evidence type="ECO:0000256" key="2">
    <source>
        <dbReference type="ARBA" id="ARBA00023015"/>
    </source>
</evidence>
<dbReference type="PANTHER" id="PTHR43133">
    <property type="entry name" value="RNA POLYMERASE ECF-TYPE SIGMA FACTO"/>
    <property type="match status" value="1"/>
</dbReference>
<dbReference type="PANTHER" id="PTHR43133:SF51">
    <property type="entry name" value="RNA POLYMERASE SIGMA FACTOR"/>
    <property type="match status" value="1"/>
</dbReference>
<dbReference type="InterPro" id="IPR013325">
    <property type="entry name" value="RNA_pol_sigma_r2"/>
</dbReference>
<dbReference type="Proteomes" id="UP001465426">
    <property type="component" value="Unassembled WGS sequence"/>
</dbReference>
<dbReference type="SUPFAM" id="SSF88659">
    <property type="entry name" value="Sigma3 and sigma4 domains of RNA polymerase sigma factors"/>
    <property type="match status" value="1"/>
</dbReference>
<dbReference type="SUPFAM" id="SSF88946">
    <property type="entry name" value="Sigma2 domain of RNA polymerase sigma factors"/>
    <property type="match status" value="1"/>
</dbReference>
<evidence type="ECO:0000313" key="7">
    <source>
        <dbReference type="EMBL" id="MEQ2467570.1"/>
    </source>
</evidence>
<dbReference type="InterPro" id="IPR013324">
    <property type="entry name" value="RNA_pol_sigma_r3/r4-like"/>
</dbReference>
<keyword evidence="8" id="KW-1185">Reference proteome</keyword>
<feature type="domain" description="RNA polymerase sigma factor 70 region 4 type 2" evidence="6">
    <location>
        <begin position="97"/>
        <end position="149"/>
    </location>
</feature>
<dbReference type="NCBIfam" id="TIGR02937">
    <property type="entry name" value="sigma70-ECF"/>
    <property type="match status" value="1"/>
</dbReference>
<dbReference type="EMBL" id="JBBMFN010000056">
    <property type="protein sequence ID" value="MEQ2467570.1"/>
    <property type="molecule type" value="Genomic_DNA"/>
</dbReference>
<evidence type="ECO:0000313" key="8">
    <source>
        <dbReference type="Proteomes" id="UP001465426"/>
    </source>
</evidence>
<proteinExistence type="inferred from homology"/>
<evidence type="ECO:0000259" key="6">
    <source>
        <dbReference type="Pfam" id="PF08281"/>
    </source>
</evidence>
<dbReference type="InterPro" id="IPR007627">
    <property type="entry name" value="RNA_pol_sigma70_r2"/>
</dbReference>
<keyword evidence="3" id="KW-0731">Sigma factor</keyword>
<sequence length="163" mass="19209">MLNEREIYEIFFEKVFKTTFYILKNEELAKDATHDTFIKVFKNLGKINKPSSLNAWITTIATRTAIDIYNKNKRQSAYMFEEENYVLNSDDSNYQKDELENYLANLPPEHKQVLILKYMDDLTEKEIAKLLSIKLGTVKSRIFRAKQKIFEQYQTGGEGRSDE</sequence>
<dbReference type="InterPro" id="IPR013249">
    <property type="entry name" value="RNA_pol_sigma70_r4_t2"/>
</dbReference>
<dbReference type="InterPro" id="IPR039425">
    <property type="entry name" value="RNA_pol_sigma-70-like"/>
</dbReference>
<dbReference type="InterPro" id="IPR036388">
    <property type="entry name" value="WH-like_DNA-bd_sf"/>
</dbReference>
<feature type="domain" description="RNA polymerase sigma-70 region 2" evidence="5">
    <location>
        <begin position="14"/>
        <end position="74"/>
    </location>
</feature>
<accession>A0ABV1F447</accession>
<comment type="similarity">
    <text evidence="1">Belongs to the sigma-70 factor family. ECF subfamily.</text>
</comment>
<comment type="caution">
    <text evidence="7">The sequence shown here is derived from an EMBL/GenBank/DDBJ whole genome shotgun (WGS) entry which is preliminary data.</text>
</comment>
<keyword evidence="2" id="KW-0805">Transcription regulation</keyword>
<organism evidence="7 8">
    <name type="scientific">Niallia hominis</name>
    <dbReference type="NCBI Taxonomy" id="3133173"/>
    <lineage>
        <taxon>Bacteria</taxon>
        <taxon>Bacillati</taxon>
        <taxon>Bacillota</taxon>
        <taxon>Bacilli</taxon>
        <taxon>Bacillales</taxon>
        <taxon>Bacillaceae</taxon>
        <taxon>Niallia</taxon>
    </lineage>
</organism>
<dbReference type="CDD" id="cd06171">
    <property type="entry name" value="Sigma70_r4"/>
    <property type="match status" value="1"/>
</dbReference>
<dbReference type="InterPro" id="IPR014284">
    <property type="entry name" value="RNA_pol_sigma-70_dom"/>
</dbReference>
<evidence type="ECO:0000259" key="5">
    <source>
        <dbReference type="Pfam" id="PF04542"/>
    </source>
</evidence>
<evidence type="ECO:0000256" key="1">
    <source>
        <dbReference type="ARBA" id="ARBA00010641"/>
    </source>
</evidence>
<dbReference type="RefSeq" id="WP_231512580.1">
    <property type="nucleotide sequence ID" value="NZ_JBBMFN010000056.1"/>
</dbReference>
<evidence type="ECO:0000256" key="4">
    <source>
        <dbReference type="ARBA" id="ARBA00023163"/>
    </source>
</evidence>
<dbReference type="Gene3D" id="1.10.10.10">
    <property type="entry name" value="Winged helix-like DNA-binding domain superfamily/Winged helix DNA-binding domain"/>
    <property type="match status" value="1"/>
</dbReference>
<dbReference type="Gene3D" id="1.10.1740.10">
    <property type="match status" value="1"/>
</dbReference>
<name>A0ABV1F447_9BACI</name>
<gene>
    <name evidence="7" type="ORF">WMO63_18095</name>
</gene>